<feature type="transmembrane region" description="Helical" evidence="6">
    <location>
        <begin position="12"/>
        <end position="34"/>
    </location>
</feature>
<keyword evidence="3 6" id="KW-0812">Transmembrane</keyword>
<feature type="domain" description="Phosphatidic acid phosphatase type 2/haloperoxidase" evidence="7">
    <location>
        <begin position="101"/>
        <end position="255"/>
    </location>
</feature>
<evidence type="ECO:0000256" key="6">
    <source>
        <dbReference type="SAM" id="Phobius"/>
    </source>
</evidence>
<dbReference type="Proteomes" id="UP001652680">
    <property type="component" value="Unassembled WGS sequence"/>
</dbReference>
<dbReference type="Gene3D" id="1.20.144.10">
    <property type="entry name" value="Phosphatidic acid phosphatase type 2/haloperoxidase"/>
    <property type="match status" value="1"/>
</dbReference>
<proteinExistence type="inferred from homology"/>
<accession>A0ABM5I8Y5</accession>
<dbReference type="InterPro" id="IPR043216">
    <property type="entry name" value="PAP-like"/>
</dbReference>
<evidence type="ECO:0000259" key="7">
    <source>
        <dbReference type="SMART" id="SM00014"/>
    </source>
</evidence>
<dbReference type="SMART" id="SM00014">
    <property type="entry name" value="acidPPc"/>
    <property type="match status" value="1"/>
</dbReference>
<evidence type="ECO:0000256" key="3">
    <source>
        <dbReference type="ARBA" id="ARBA00022692"/>
    </source>
</evidence>
<evidence type="ECO:0000256" key="4">
    <source>
        <dbReference type="ARBA" id="ARBA00022989"/>
    </source>
</evidence>
<protein>
    <recommendedName>
        <fullName evidence="7">Phosphatidic acid phosphatase type 2/haloperoxidase domain-containing protein</fullName>
    </recommendedName>
</protein>
<evidence type="ECO:0000256" key="5">
    <source>
        <dbReference type="ARBA" id="ARBA00023136"/>
    </source>
</evidence>
<reference evidence="9" key="1">
    <citation type="journal article" date="2021" name="Elife">
        <title>Highly contiguous assemblies of 101 drosophilid genomes.</title>
        <authorList>
            <person name="Kim B.Y."/>
            <person name="Wang J.R."/>
            <person name="Miller D.E."/>
            <person name="Barmina O."/>
            <person name="Delaney E."/>
            <person name="Thompson A."/>
            <person name="Comeault A.A."/>
            <person name="Peede D."/>
            <person name="D'Agostino E.R."/>
            <person name="Pelaez J."/>
            <person name="Aguilar J.M."/>
            <person name="Haji D."/>
            <person name="Matsunaga T."/>
            <person name="Armstrong E.E."/>
            <person name="Zych M."/>
            <person name="Ogawa Y."/>
            <person name="Stamenkovic-Radak M."/>
            <person name="Jelic M."/>
            <person name="Veselinovic M.S."/>
            <person name="Tanaskovic M."/>
            <person name="Eric P."/>
            <person name="Gao J.J."/>
            <person name="Katoh T.K."/>
            <person name="Toda M.J."/>
            <person name="Watabe H."/>
            <person name="Watada M."/>
            <person name="Davis J.S."/>
            <person name="Moyle L.C."/>
            <person name="Manoli G."/>
            <person name="Bertolini E."/>
            <person name="Kostal V."/>
            <person name="Hawley R.S."/>
            <person name="Takahashi A."/>
            <person name="Jones C.D."/>
            <person name="Price D.K."/>
            <person name="Whiteman N."/>
            <person name="Kopp A."/>
            <person name="Matute D.R."/>
            <person name="Petrov D.A."/>
        </authorList>
    </citation>
    <scope>NUCLEOTIDE SEQUENCE [LARGE SCALE GENOMIC DNA]</scope>
</reference>
<keyword evidence="5 6" id="KW-0472">Membrane</keyword>
<feature type="transmembrane region" description="Helical" evidence="6">
    <location>
        <begin position="62"/>
        <end position="84"/>
    </location>
</feature>
<comment type="similarity">
    <text evidence="2">Belongs to the PA-phosphatase related phosphoesterase family.</text>
</comment>
<feature type="transmembrane region" description="Helical" evidence="6">
    <location>
        <begin position="240"/>
        <end position="260"/>
    </location>
</feature>
<dbReference type="SUPFAM" id="SSF48317">
    <property type="entry name" value="Acid phosphatase/Vanadium-dependent haloperoxidase"/>
    <property type="match status" value="1"/>
</dbReference>
<evidence type="ECO:0000313" key="9">
    <source>
        <dbReference type="Proteomes" id="UP001652680"/>
    </source>
</evidence>
<dbReference type="InterPro" id="IPR000326">
    <property type="entry name" value="PAP2/HPO"/>
</dbReference>
<dbReference type="PANTHER" id="PTHR10165:SF197">
    <property type="entry name" value="FI04477P-RELATED"/>
    <property type="match status" value="1"/>
</dbReference>
<sequence length="305" mass="34060">MGSSLRFRPPVYLLVDVVLLGFLLVVVENFRFIFGPPTSRGFFCNDESLMYPYHENTVSPTLLHWLGLYLPLISLFFLESFLSYEGGFASWGKLWPVYNTVRWFLYGYVFSDLLKGIGKHTIGRLRPHFLAVCRPHFADGTNCSDAANRGVLNYHSDYICRPDLPQTSEDMIRDLTVSFPSGHSTMAFYGLVFVALHLRRRRWPLPGSLLGPVLQLACVAVASFVALSRVMDYKHHWSDVAAGSLLGVGTAFAVVQAAALKERERECQEEQAGAKQEAAVFEGAAVKGVQQMPHDLCLVTCQSSN</sequence>
<keyword evidence="4 6" id="KW-1133">Transmembrane helix</keyword>
<feature type="transmembrane region" description="Helical" evidence="6">
    <location>
        <begin position="209"/>
        <end position="228"/>
    </location>
</feature>
<keyword evidence="9" id="KW-1185">Reference proteome</keyword>
<dbReference type="EnsemblMetazoa" id="XM_017136803.2">
    <property type="protein sequence ID" value="XP_016992292.2"/>
    <property type="gene ID" value="LOC108054054"/>
</dbReference>
<dbReference type="GeneID" id="108054054"/>
<reference evidence="8" key="2">
    <citation type="submission" date="2025-05" db="UniProtKB">
        <authorList>
            <consortium name="EnsemblMetazoa"/>
        </authorList>
    </citation>
    <scope>IDENTIFICATION</scope>
</reference>
<comment type="subcellular location">
    <subcellularLocation>
        <location evidence="1">Membrane</location>
        <topology evidence="1">Multi-pass membrane protein</topology>
    </subcellularLocation>
</comment>
<evidence type="ECO:0000256" key="1">
    <source>
        <dbReference type="ARBA" id="ARBA00004141"/>
    </source>
</evidence>
<dbReference type="CDD" id="cd03384">
    <property type="entry name" value="PAP2_wunen"/>
    <property type="match status" value="1"/>
</dbReference>
<dbReference type="PANTHER" id="PTHR10165">
    <property type="entry name" value="LIPID PHOSPHATE PHOSPHATASE"/>
    <property type="match status" value="1"/>
</dbReference>
<dbReference type="RefSeq" id="XP_016992292.2">
    <property type="nucleotide sequence ID" value="XM_017136803.2"/>
</dbReference>
<evidence type="ECO:0000313" key="8">
    <source>
        <dbReference type="EnsemblMetazoa" id="XP_016992292.2"/>
    </source>
</evidence>
<dbReference type="Pfam" id="PF01569">
    <property type="entry name" value="PAP2"/>
    <property type="match status" value="1"/>
</dbReference>
<dbReference type="InterPro" id="IPR036938">
    <property type="entry name" value="PAP2/HPO_sf"/>
</dbReference>
<name>A0ABM5I8Y5_DRORH</name>
<evidence type="ECO:0000256" key="2">
    <source>
        <dbReference type="ARBA" id="ARBA00008816"/>
    </source>
</evidence>
<organism evidence="8 9">
    <name type="scientific">Drosophila rhopaloa</name>
    <name type="common">Fruit fly</name>
    <dbReference type="NCBI Taxonomy" id="1041015"/>
    <lineage>
        <taxon>Eukaryota</taxon>
        <taxon>Metazoa</taxon>
        <taxon>Ecdysozoa</taxon>
        <taxon>Arthropoda</taxon>
        <taxon>Hexapoda</taxon>
        <taxon>Insecta</taxon>
        <taxon>Pterygota</taxon>
        <taxon>Neoptera</taxon>
        <taxon>Endopterygota</taxon>
        <taxon>Diptera</taxon>
        <taxon>Brachycera</taxon>
        <taxon>Muscomorpha</taxon>
        <taxon>Ephydroidea</taxon>
        <taxon>Drosophilidae</taxon>
        <taxon>Drosophila</taxon>
        <taxon>Sophophora</taxon>
    </lineage>
</organism>